<evidence type="ECO:0000256" key="1">
    <source>
        <dbReference type="SAM" id="SignalP"/>
    </source>
</evidence>
<organism evidence="2 3">
    <name type="scientific">Pseudoalteromonas rubra</name>
    <dbReference type="NCBI Taxonomy" id="43658"/>
    <lineage>
        <taxon>Bacteria</taxon>
        <taxon>Pseudomonadati</taxon>
        <taxon>Pseudomonadota</taxon>
        <taxon>Gammaproteobacteria</taxon>
        <taxon>Alteromonadales</taxon>
        <taxon>Pseudoalteromonadaceae</taxon>
        <taxon>Pseudoalteromonas</taxon>
    </lineage>
</organism>
<dbReference type="EMBL" id="PNCJ01000011">
    <property type="protein sequence ID" value="TMP38213.1"/>
    <property type="molecule type" value="Genomic_DNA"/>
</dbReference>
<reference evidence="3" key="2">
    <citation type="submission" date="2019-06" db="EMBL/GenBank/DDBJ databases">
        <title>Co-occurence of chitin degradation, pigmentation and bioactivity in marine Pseudoalteromonas.</title>
        <authorList>
            <person name="Sonnenschein E.C."/>
            <person name="Bech P.K."/>
        </authorList>
    </citation>
    <scope>NUCLEOTIDE SEQUENCE [LARGE SCALE GENOMIC DNA]</scope>
    <source>
        <strain evidence="3">S2599</strain>
    </source>
</reference>
<evidence type="ECO:0000313" key="2">
    <source>
        <dbReference type="EMBL" id="TMP38213.1"/>
    </source>
</evidence>
<dbReference type="RefSeq" id="WP_138544329.1">
    <property type="nucleotide sequence ID" value="NZ_PNCJ01000011.1"/>
</dbReference>
<comment type="caution">
    <text evidence="2">The sequence shown here is derived from an EMBL/GenBank/DDBJ whole genome shotgun (WGS) entry which is preliminary data.</text>
</comment>
<feature type="chain" id="PRO_5024344131" evidence="1">
    <location>
        <begin position="22"/>
        <end position="113"/>
    </location>
</feature>
<protein>
    <submittedName>
        <fullName evidence="2">Uncharacterized protein</fullName>
    </submittedName>
</protein>
<feature type="signal peptide" evidence="1">
    <location>
        <begin position="1"/>
        <end position="21"/>
    </location>
</feature>
<reference evidence="2 3" key="1">
    <citation type="submission" date="2018-01" db="EMBL/GenBank/DDBJ databases">
        <authorList>
            <person name="Paulsen S."/>
            <person name="Gram L.K."/>
        </authorList>
    </citation>
    <scope>NUCLEOTIDE SEQUENCE [LARGE SCALE GENOMIC DNA]</scope>
    <source>
        <strain evidence="2 3">S2599</strain>
    </source>
</reference>
<evidence type="ECO:0000313" key="3">
    <source>
        <dbReference type="Proteomes" id="UP000306719"/>
    </source>
</evidence>
<name>A0A5S3X381_9GAMM</name>
<sequence length="113" mass="12378">MKTWITLLLIILCTFSSLTFAAVKGSSKTTVATLITYSQYGQGDVVFKLAAPEESCPDGYWMKKADPGFEANLSVLLSAYHAKSKVIARGHDDKVWAGSAGKYCLLYSIELYL</sequence>
<proteinExistence type="predicted"/>
<dbReference type="AlphaFoldDB" id="A0A5S3X381"/>
<keyword evidence="1" id="KW-0732">Signal</keyword>
<dbReference type="OrthoDB" id="6293877at2"/>
<dbReference type="Proteomes" id="UP000306719">
    <property type="component" value="Unassembled WGS sequence"/>
</dbReference>
<gene>
    <name evidence="2" type="ORF">CWB98_07800</name>
</gene>
<accession>A0A5S3X381</accession>